<keyword evidence="5" id="KW-0539">Nucleus</keyword>
<dbReference type="EMBL" id="JAMSHJ010000001">
    <property type="protein sequence ID" value="KAI5442030.1"/>
    <property type="molecule type" value="Genomic_DNA"/>
</dbReference>
<feature type="region of interest" description="Disordered" evidence="7">
    <location>
        <begin position="122"/>
        <end position="210"/>
    </location>
</feature>
<dbReference type="Gramene" id="Psat01G0119100-T1">
    <property type="protein sequence ID" value="KAI5442030.1"/>
    <property type="gene ID" value="KIW84_011191"/>
</dbReference>
<feature type="compositionally biased region" description="Low complexity" evidence="7">
    <location>
        <begin position="7"/>
        <end position="19"/>
    </location>
</feature>
<dbReference type="Proteomes" id="UP001058974">
    <property type="component" value="Chromosome 1"/>
</dbReference>
<evidence type="ECO:0000256" key="2">
    <source>
        <dbReference type="ARBA" id="ARBA00007466"/>
    </source>
</evidence>
<feature type="compositionally biased region" description="Basic and acidic residues" evidence="7">
    <location>
        <begin position="435"/>
        <end position="446"/>
    </location>
</feature>
<organism evidence="8 9">
    <name type="scientific">Pisum sativum</name>
    <name type="common">Garden pea</name>
    <name type="synonym">Lathyrus oleraceus</name>
    <dbReference type="NCBI Taxonomy" id="3888"/>
    <lineage>
        <taxon>Eukaryota</taxon>
        <taxon>Viridiplantae</taxon>
        <taxon>Streptophyta</taxon>
        <taxon>Embryophyta</taxon>
        <taxon>Tracheophyta</taxon>
        <taxon>Spermatophyta</taxon>
        <taxon>Magnoliopsida</taxon>
        <taxon>eudicotyledons</taxon>
        <taxon>Gunneridae</taxon>
        <taxon>Pentapetalae</taxon>
        <taxon>rosids</taxon>
        <taxon>fabids</taxon>
        <taxon>Fabales</taxon>
        <taxon>Fabaceae</taxon>
        <taxon>Papilionoideae</taxon>
        <taxon>50 kb inversion clade</taxon>
        <taxon>NPAAA clade</taxon>
        <taxon>Hologalegina</taxon>
        <taxon>IRL clade</taxon>
        <taxon>Fabeae</taxon>
        <taxon>Lathyrus</taxon>
    </lineage>
</organism>
<reference evidence="8 9" key="1">
    <citation type="journal article" date="2022" name="Nat. Genet.">
        <title>Improved pea reference genome and pan-genome highlight genomic features and evolutionary characteristics.</title>
        <authorList>
            <person name="Yang T."/>
            <person name="Liu R."/>
            <person name="Luo Y."/>
            <person name="Hu S."/>
            <person name="Wang D."/>
            <person name="Wang C."/>
            <person name="Pandey M.K."/>
            <person name="Ge S."/>
            <person name="Xu Q."/>
            <person name="Li N."/>
            <person name="Li G."/>
            <person name="Huang Y."/>
            <person name="Saxena R.K."/>
            <person name="Ji Y."/>
            <person name="Li M."/>
            <person name="Yan X."/>
            <person name="He Y."/>
            <person name="Liu Y."/>
            <person name="Wang X."/>
            <person name="Xiang C."/>
            <person name="Varshney R.K."/>
            <person name="Ding H."/>
            <person name="Gao S."/>
            <person name="Zong X."/>
        </authorList>
    </citation>
    <scope>NUCLEOTIDE SEQUENCE [LARGE SCALE GENOMIC DNA]</scope>
    <source>
        <strain evidence="8 9">cv. Zhongwan 6</strain>
    </source>
</reference>
<feature type="compositionally biased region" description="Acidic residues" evidence="7">
    <location>
        <begin position="371"/>
        <end position="381"/>
    </location>
</feature>
<dbReference type="PANTHER" id="PTHR23183">
    <property type="entry name" value="NOP14"/>
    <property type="match status" value="1"/>
</dbReference>
<feature type="region of interest" description="Disordered" evidence="7">
    <location>
        <begin position="267"/>
        <end position="480"/>
    </location>
</feature>
<evidence type="ECO:0000256" key="4">
    <source>
        <dbReference type="ARBA" id="ARBA00022552"/>
    </source>
</evidence>
<keyword evidence="4" id="KW-0698">rRNA processing</keyword>
<feature type="compositionally biased region" description="Basic and acidic residues" evidence="7">
    <location>
        <begin position="199"/>
        <end position="210"/>
    </location>
</feature>
<evidence type="ECO:0000256" key="3">
    <source>
        <dbReference type="ARBA" id="ARBA00022517"/>
    </source>
</evidence>
<sequence>MAKSSKRSVANGSSSSNNKNTKKKKMNKTGPEGVAMKAKAPKVNINPFESIWSRKKFDILGQKRKGETKRTGLARSTGIEKRKKTLLKEYEQSTKSSQFVDKRIGENDESIDDFGKAIMRSQRERQLNVKQSKKSKYHLSDGEDDDGFEGIDTLGGDDYEDDMLDEDDNDETYKRSDLGQRLNAHGMQSPGETGGADGGENRHKTKKEVMNEIIAKSKFYKAQKAKEKEEDGDLVDELDKNFTSLAHSEALLSLTEPNKRKALNALVNSSKSNEKSDKDNLSATPTMDKSVKEKPDEYDQLVRQMGFEMRARPSDRLKTPEEIAQEERERLEELEELRQKRMTAAEDSSEEDDEDSEKPSKQKQRSVSGDDLGDSFSVDEETITKKGLIDLILERKDEEDSSGEDDDGEDDDEEDSDDSEGSEDPDEGTGDDLDDNKKDTTLKDWEQSDDDDISVGSEDEDDDDEERAAEELDEIKGLNSRIHKKAKRNDSVESVKGDDDSSDAKKLVVGEKMSKVLEIPYIIEAPKTFEELCSLVDKRSNSDIILIINRIRKSNAITLAAENRKKVQVFYGVLLQYFAVLTNKKPLNVELVNMLVKPLVEISTEIPYFAAICARRRIETTRKQFVDSIKNAENSSWPSSKTLCLFRLWSMIFPCSDFRHPVMTPVVLLMCEYLMRCPITSCRDIAIGSFLCSMLLSVFKQSKKFCPEAIIFIQTLLLATTESKHISCEDSQLYHLMELKDLKPLVRINESVDKINALNFFKLIDMPEDSSFFTTDDFRASVLVTVVETLQGYINAYKDLSSFPEIFLPILKLLLEIAEQKNMPTALQDKVKDVAELIKLKADEHHALRRPLKMRKQKPVPIRLLNPKFEENYIKGVDYDPDHHRAELKKLNRLWKRERKGAARELRKDNYFLLEVKEKERSLQEKARAEKYGRAKAFLQEQEHAFKSGQLGKGKKRSR</sequence>
<keyword evidence="9" id="KW-1185">Reference proteome</keyword>
<feature type="compositionally biased region" description="Acidic residues" evidence="7">
    <location>
        <begin position="347"/>
        <end position="356"/>
    </location>
</feature>
<dbReference type="Pfam" id="PF04147">
    <property type="entry name" value="Nop14"/>
    <property type="match status" value="1"/>
</dbReference>
<dbReference type="PANTHER" id="PTHR23183:SF0">
    <property type="entry name" value="NUCLEOLAR PROTEIN 14"/>
    <property type="match status" value="1"/>
</dbReference>
<dbReference type="Gramene" id="Psat1g047040.1">
    <property type="protein sequence ID" value="Psat1g047040.1.cds"/>
    <property type="gene ID" value="Psat1g047040"/>
</dbReference>
<evidence type="ECO:0000256" key="1">
    <source>
        <dbReference type="ARBA" id="ARBA00004604"/>
    </source>
</evidence>
<feature type="region of interest" description="Disordered" evidence="7">
    <location>
        <begin position="1"/>
        <end position="41"/>
    </location>
</feature>
<proteinExistence type="inferred from homology"/>
<gene>
    <name evidence="8" type="ORF">KIW84_011191</name>
</gene>
<accession>A0A9D4YP85</accession>
<dbReference type="OrthoDB" id="441771at2759"/>
<evidence type="ECO:0000313" key="9">
    <source>
        <dbReference type="Proteomes" id="UP001058974"/>
    </source>
</evidence>
<comment type="function">
    <text evidence="6">Involved in nucleolar processing of pre-18S ribosomal RNA. Has a role in the nuclear export of 40S pre-ribosomal subunit to the cytoplasm.</text>
</comment>
<dbReference type="InterPro" id="IPR007276">
    <property type="entry name" value="Nop14"/>
</dbReference>
<evidence type="ECO:0000313" key="8">
    <source>
        <dbReference type="EMBL" id="KAI5442030.1"/>
    </source>
</evidence>
<evidence type="ECO:0000256" key="7">
    <source>
        <dbReference type="SAM" id="MobiDB-lite"/>
    </source>
</evidence>
<dbReference type="Gramene" id="PSAT_LOCUS6755_t1">
    <property type="protein sequence ID" value="CAL5186418.1"/>
    <property type="gene ID" value="PSAT_LOCUS6755"/>
</dbReference>
<comment type="similarity">
    <text evidence="2">Belongs to the NOP14 family.</text>
</comment>
<evidence type="ECO:0000256" key="6">
    <source>
        <dbReference type="ARBA" id="ARBA00024695"/>
    </source>
</evidence>
<comment type="caution">
    <text evidence="8">The sequence shown here is derived from an EMBL/GenBank/DDBJ whole genome shotgun (WGS) entry which is preliminary data.</text>
</comment>
<dbReference type="GO" id="GO:0030692">
    <property type="term" value="C:Noc4p-Nop14p complex"/>
    <property type="evidence" value="ECO:0007669"/>
    <property type="project" value="TreeGrafter"/>
</dbReference>
<dbReference type="GO" id="GO:0032040">
    <property type="term" value="C:small-subunit processome"/>
    <property type="evidence" value="ECO:0007669"/>
    <property type="project" value="InterPro"/>
</dbReference>
<evidence type="ECO:0000256" key="5">
    <source>
        <dbReference type="ARBA" id="ARBA00023242"/>
    </source>
</evidence>
<dbReference type="AlphaFoldDB" id="A0A9D4YP85"/>
<feature type="compositionally biased region" description="Acidic residues" evidence="7">
    <location>
        <begin position="447"/>
        <end position="473"/>
    </location>
</feature>
<feature type="compositionally biased region" description="Acidic residues" evidence="7">
    <location>
        <begin position="142"/>
        <end position="170"/>
    </location>
</feature>
<protein>
    <recommendedName>
        <fullName evidence="10">Nucleolar protein 14</fullName>
    </recommendedName>
</protein>
<dbReference type="GO" id="GO:0030490">
    <property type="term" value="P:maturation of SSU-rRNA"/>
    <property type="evidence" value="ECO:0007669"/>
    <property type="project" value="TreeGrafter"/>
</dbReference>
<comment type="subcellular location">
    <subcellularLocation>
        <location evidence="1">Nucleus</location>
        <location evidence="1">Nucleolus</location>
    </subcellularLocation>
</comment>
<feature type="compositionally biased region" description="Basic and acidic residues" evidence="7">
    <location>
        <begin position="309"/>
        <end position="339"/>
    </location>
</feature>
<evidence type="ECO:0008006" key="10">
    <source>
        <dbReference type="Google" id="ProtNLM"/>
    </source>
</evidence>
<name>A0A9D4YP85_PEA</name>
<feature type="compositionally biased region" description="Basic and acidic residues" evidence="7">
    <location>
        <begin position="382"/>
        <end position="398"/>
    </location>
</feature>
<keyword evidence="3" id="KW-0690">Ribosome biogenesis</keyword>
<feature type="compositionally biased region" description="Acidic residues" evidence="7">
    <location>
        <begin position="399"/>
        <end position="434"/>
    </location>
</feature>